<feature type="non-terminal residue" evidence="3">
    <location>
        <position position="1"/>
    </location>
</feature>
<dbReference type="AlphaFoldDB" id="A0A8N1S7P6"/>
<feature type="compositionally biased region" description="Polar residues" evidence="1">
    <location>
        <begin position="538"/>
        <end position="552"/>
    </location>
</feature>
<feature type="compositionally biased region" description="Polar residues" evidence="1">
    <location>
        <begin position="492"/>
        <end position="508"/>
    </location>
</feature>
<feature type="compositionally biased region" description="Polar residues" evidence="1">
    <location>
        <begin position="66"/>
        <end position="78"/>
    </location>
</feature>
<organism evidence="2 3">
    <name type="scientific">Pogonomyrmex barbatus</name>
    <name type="common">red harvester ant</name>
    <dbReference type="NCBI Taxonomy" id="144034"/>
    <lineage>
        <taxon>Eukaryota</taxon>
        <taxon>Metazoa</taxon>
        <taxon>Ecdysozoa</taxon>
        <taxon>Arthropoda</taxon>
        <taxon>Hexapoda</taxon>
        <taxon>Insecta</taxon>
        <taxon>Pterygota</taxon>
        <taxon>Neoptera</taxon>
        <taxon>Endopterygota</taxon>
        <taxon>Hymenoptera</taxon>
        <taxon>Apocrita</taxon>
        <taxon>Aculeata</taxon>
        <taxon>Formicoidea</taxon>
        <taxon>Formicidae</taxon>
        <taxon>Myrmicinae</taxon>
        <taxon>Pogonomyrmex</taxon>
    </lineage>
</organism>
<feature type="compositionally biased region" description="Low complexity" evidence="1">
    <location>
        <begin position="207"/>
        <end position="222"/>
    </location>
</feature>
<feature type="compositionally biased region" description="Basic and acidic residues" evidence="1">
    <location>
        <begin position="738"/>
        <end position="748"/>
    </location>
</feature>
<feature type="compositionally biased region" description="Low complexity" evidence="1">
    <location>
        <begin position="235"/>
        <end position="244"/>
    </location>
</feature>
<evidence type="ECO:0000313" key="3">
    <source>
        <dbReference type="RefSeq" id="XP_025074756.1"/>
    </source>
</evidence>
<proteinExistence type="predicted"/>
<dbReference type="OrthoDB" id="6144703at2759"/>
<feature type="region of interest" description="Disordered" evidence="1">
    <location>
        <begin position="66"/>
        <end position="184"/>
    </location>
</feature>
<evidence type="ECO:0000256" key="1">
    <source>
        <dbReference type="SAM" id="MobiDB-lite"/>
    </source>
</evidence>
<sequence>CELRDELWFIEFGRGAALPLTPEEAPADGEPVVPCAQGRIVVETARPAPPHFATCSRYRRPLLSRTSNEVSVSDGTVPSSSGTEQSLQEQQQQQQTQQTSGGKGAVSKSTTAPQSPATRPEDLGVTPWYLEDHPTVDTSPGPVGDRSSYPSYSYTDGRDGRSDLNSTRNSSIESEFPKPSIPVPRKACMDLKTAMALLDETCPNVEPSPSLTPRTPRTPLTPYATRSKRARSKSSDNSSNYSNDRLSDRSFETNVKEKDKEKKRPFLRKIGISKTEDRPFLAKLTPRIIGKPYLEKIGPSKAVERPFLDKIGSSKTLDKFTFDTPRNERKNEIRRTNDVVKNYDGKNNIRHELEQTVIKEDVENAIETLDVTPVISREEEEEPRKLAEMQTQQTATTTFERRRSGKEFLLKMYSFETEDLESTVPSKERNALHNMSLDDVLDSGPSSLPTDNSDERTDSRPELTKRPTSVTTELLKCRVTTSEEIISSSTTCLNSPGETTNSWNNSPRRGQRMKKDSATMMRRRIFQDSHEVVRSDDSTPNSPTKRPISNVSPDREIESRNNVQERGKTFSPTKTRKSIIEEIRTVENTRRSIKYNQFERRGISSDNLLAKDALSFVAASRNMNDSIGKTREISSEDSLAIRREYTRETFKQLQDKFKLQEIPTESYAAFKRRTRAAQGAISRQERLNLLPGDLDLTTSAKSTPKTEDITLVDTNANETTAIDKREQSQEGTVRSILRKQEGIDHSDQESDTNASIRRPKRRIFHEPSQETMDLLTELRKVKSLLKAPSWEKDLDLDQKPVRMPKRILLTDKEFCLSVERENSVRRPSRMINSLETTVENKGMPTREDKESGENSEIIKTNQKSSGPALFEKRCLSLDYADEEKPQKPEARAISLASTRDLPSETEETDDYPDMTLICDSKSYSSSVFNSPSEEINKKDSIDELADKELSKKSSQNHCAEVDIAIPIDQRIKNSREDVQGRTSDLYEIISPRSTPFRVKKRLGKISVEETVKPENFTLGSKVDCRSVVAQKRTKCFPL</sequence>
<feature type="region of interest" description="Disordered" evidence="1">
    <location>
        <begin position="376"/>
        <end position="399"/>
    </location>
</feature>
<name>A0A8N1S7P6_9HYME</name>
<feature type="compositionally biased region" description="Basic and acidic residues" evidence="1">
    <location>
        <begin position="453"/>
        <end position="465"/>
    </location>
</feature>
<feature type="compositionally biased region" description="Basic and acidic residues" evidence="1">
    <location>
        <begin position="245"/>
        <end position="262"/>
    </location>
</feature>
<dbReference type="GeneID" id="112552825"/>
<feature type="region of interest" description="Disordered" evidence="1">
    <location>
        <begin position="485"/>
        <end position="575"/>
    </location>
</feature>
<feature type="region of interest" description="Disordered" evidence="1">
    <location>
        <begin position="841"/>
        <end position="863"/>
    </location>
</feature>
<protein>
    <submittedName>
        <fullName evidence="3">Muscle M-line assembly protein unc-89-like</fullName>
    </submittedName>
</protein>
<feature type="compositionally biased region" description="Basic and acidic residues" evidence="1">
    <location>
        <begin position="525"/>
        <end position="537"/>
    </location>
</feature>
<feature type="compositionally biased region" description="Basic and acidic residues" evidence="1">
    <location>
        <begin position="553"/>
        <end position="568"/>
    </location>
</feature>
<feature type="compositionally biased region" description="Polar residues" evidence="1">
    <location>
        <begin position="163"/>
        <end position="173"/>
    </location>
</feature>
<feature type="region of interest" description="Disordered" evidence="1">
    <location>
        <begin position="202"/>
        <end position="262"/>
    </location>
</feature>
<feature type="compositionally biased region" description="Acidic residues" evidence="1">
    <location>
        <begin position="903"/>
        <end position="912"/>
    </location>
</feature>
<feature type="region of interest" description="Disordered" evidence="1">
    <location>
        <begin position="437"/>
        <end position="469"/>
    </location>
</feature>
<feature type="compositionally biased region" description="Low complexity" evidence="1">
    <location>
        <begin position="79"/>
        <end position="100"/>
    </location>
</feature>
<reference evidence="3" key="1">
    <citation type="submission" date="2025-08" db="UniProtKB">
        <authorList>
            <consortium name="RefSeq"/>
        </authorList>
    </citation>
    <scope>IDENTIFICATION</scope>
</reference>
<accession>A0A8N1S7P6</accession>
<feature type="compositionally biased region" description="Polar residues" evidence="1">
    <location>
        <begin position="107"/>
        <end position="117"/>
    </location>
</feature>
<evidence type="ECO:0000313" key="2">
    <source>
        <dbReference type="Proteomes" id="UP000504615"/>
    </source>
</evidence>
<feature type="region of interest" description="Disordered" evidence="1">
    <location>
        <begin position="725"/>
        <end position="764"/>
    </location>
</feature>
<keyword evidence="2" id="KW-1185">Reference proteome</keyword>
<dbReference type="RefSeq" id="XP_025074756.1">
    <property type="nucleotide sequence ID" value="XM_025218971.1"/>
</dbReference>
<gene>
    <name evidence="3" type="primary">LOC112552825</name>
</gene>
<feature type="region of interest" description="Disordered" evidence="1">
    <location>
        <begin position="880"/>
        <end position="914"/>
    </location>
</feature>
<dbReference type="Proteomes" id="UP000504615">
    <property type="component" value="Unplaced"/>
</dbReference>